<organism evidence="9 10">
    <name type="scientific">Capsicum annuum</name>
    <name type="common">Capsicum pepper</name>
    <dbReference type="NCBI Taxonomy" id="4072"/>
    <lineage>
        <taxon>Eukaryota</taxon>
        <taxon>Viridiplantae</taxon>
        <taxon>Streptophyta</taxon>
        <taxon>Embryophyta</taxon>
        <taxon>Tracheophyta</taxon>
        <taxon>Spermatophyta</taxon>
        <taxon>Magnoliopsida</taxon>
        <taxon>eudicotyledons</taxon>
        <taxon>Gunneridae</taxon>
        <taxon>Pentapetalae</taxon>
        <taxon>asterids</taxon>
        <taxon>lamiids</taxon>
        <taxon>Solanales</taxon>
        <taxon>Solanaceae</taxon>
        <taxon>Solanoideae</taxon>
        <taxon>Capsiceae</taxon>
        <taxon>Capsicum</taxon>
    </lineage>
</organism>
<dbReference type="AlphaFoldDB" id="A0A1U8FFJ8"/>
<dbReference type="Proteomes" id="UP000222542">
    <property type="component" value="Unassembled WGS sequence"/>
</dbReference>
<keyword evidence="3 7" id="KW-1133">Transmembrane helix</keyword>
<evidence type="ECO:0000256" key="2">
    <source>
        <dbReference type="ARBA" id="ARBA00022692"/>
    </source>
</evidence>
<dbReference type="OrthoDB" id="1060521at2759"/>
<feature type="region of interest" description="Disordered" evidence="6">
    <location>
        <begin position="175"/>
        <end position="207"/>
    </location>
</feature>
<dbReference type="OMA" id="VVRCCDC"/>
<evidence type="ECO:0000256" key="7">
    <source>
        <dbReference type="SAM" id="Phobius"/>
    </source>
</evidence>
<dbReference type="Gramene" id="PHT71231">
    <property type="protein sequence ID" value="PHT71231"/>
    <property type="gene ID" value="T459_26335"/>
</dbReference>
<keyword evidence="2 7" id="KW-0812">Transmembrane</keyword>
<comment type="subcellular location">
    <subcellularLocation>
        <location evidence="1">Membrane</location>
    </subcellularLocation>
</comment>
<dbReference type="GO" id="GO:0080115">
    <property type="term" value="F:myosin XI tail binding"/>
    <property type="evidence" value="ECO:0007669"/>
    <property type="project" value="UniProtKB-ARBA"/>
</dbReference>
<feature type="region of interest" description="Disordered" evidence="6">
    <location>
        <begin position="327"/>
        <end position="350"/>
    </location>
</feature>
<dbReference type="InterPro" id="IPR007656">
    <property type="entry name" value="GTD-bd"/>
</dbReference>
<evidence type="ECO:0000256" key="4">
    <source>
        <dbReference type="ARBA" id="ARBA00023136"/>
    </source>
</evidence>
<reference evidence="9 10" key="2">
    <citation type="journal article" date="2017" name="Genome Biol.">
        <title>New reference genome sequences of hot pepper reveal the massive evolution of plant disease-resistance genes by retroduplication.</title>
        <authorList>
            <person name="Kim S."/>
            <person name="Park J."/>
            <person name="Yeom S.I."/>
            <person name="Kim Y.M."/>
            <person name="Seo E."/>
            <person name="Kim K.T."/>
            <person name="Kim M.S."/>
            <person name="Lee J.M."/>
            <person name="Cheong K."/>
            <person name="Shin H.S."/>
            <person name="Kim S.B."/>
            <person name="Han K."/>
            <person name="Lee J."/>
            <person name="Park M."/>
            <person name="Lee H.A."/>
            <person name="Lee H.Y."/>
            <person name="Lee Y."/>
            <person name="Oh S."/>
            <person name="Lee J.H."/>
            <person name="Choi E."/>
            <person name="Choi E."/>
            <person name="Lee S.E."/>
            <person name="Jeon J."/>
            <person name="Kim H."/>
            <person name="Choi G."/>
            <person name="Song H."/>
            <person name="Lee J."/>
            <person name="Lee S.C."/>
            <person name="Kwon J.K."/>
            <person name="Lee H.Y."/>
            <person name="Koo N."/>
            <person name="Hong Y."/>
            <person name="Kim R.W."/>
            <person name="Kang W.H."/>
            <person name="Huh J.H."/>
            <person name="Kang B.C."/>
            <person name="Yang T.J."/>
            <person name="Lee Y.H."/>
            <person name="Bennetzen J.L."/>
            <person name="Choi D."/>
        </authorList>
    </citation>
    <scope>NUCLEOTIDE SEQUENCE [LARGE SCALE GENOMIC DNA]</scope>
    <source>
        <strain evidence="10">cv. CM334</strain>
    </source>
</reference>
<sequence>MDSQNSAPTTSQVNCCDCGCSSCSTMNMSYSGTWLRSVKRKFDEYDGNKFMIPGLVLPLNARIEIENECLALREMVSKQQHTIQDLSAELEEERNASSSAANEAMSMILRLQGEKAEVQMEFKQFKRYTEEKTAHDQQEIMALEDILYKREQSIQSLTCEVQMYKHRMMSYGLTESEADGDGETEKGRFSRNNSMSETTNGPFEVPPFDYPPLKCTINENQVYTEFDNDVDVEKYAFEETPRSSDQLRDLEHRINQLERTPRSTDGDHFKNNILEKVIVGHSPRRSRHLRKFSTDSVGSPFITNKEINSDFISDSPRFGGSIRKAEYSQTEERSNLRKVDSSSENGDDMSDRVYTIDSVHQRAGYNGVSELKSSAGMVDDYTPRDSLHNTDFEDPEVTKLYFRLQALEADRESMRQAMIAMRTDKAQVVLLKEIAQQLCKEMNPAVRKPAKKPSLIGSFSFMSVFKSMVCFVLWRRKARRCKYTFGSSANNAGLLMLLDKGPRMGQWRCLMSTQVENRL</sequence>
<evidence type="ECO:0000259" key="8">
    <source>
        <dbReference type="PROSITE" id="PS51775"/>
    </source>
</evidence>
<feature type="domain" description="GTD-binding" evidence="8">
    <location>
        <begin position="67"/>
        <end position="165"/>
    </location>
</feature>
<feature type="compositionally biased region" description="Polar residues" evidence="6">
    <location>
        <begin position="190"/>
        <end position="201"/>
    </location>
</feature>
<evidence type="ECO:0000256" key="3">
    <source>
        <dbReference type="ARBA" id="ARBA00022989"/>
    </source>
</evidence>
<feature type="coiled-coil region" evidence="5">
    <location>
        <begin position="76"/>
        <end position="103"/>
    </location>
</feature>
<gene>
    <name evidence="9" type="ORF">T459_26335</name>
</gene>
<dbReference type="STRING" id="4072.A0A1U8FFJ8"/>
<comment type="caution">
    <text evidence="9">The sequence shown here is derived from an EMBL/GenBank/DDBJ whole genome shotgun (WGS) entry which is preliminary data.</text>
</comment>
<keyword evidence="10" id="KW-1185">Reference proteome</keyword>
<feature type="compositionally biased region" description="Basic and acidic residues" evidence="6">
    <location>
        <begin position="327"/>
        <end position="341"/>
    </location>
</feature>
<keyword evidence="4 7" id="KW-0472">Membrane</keyword>
<dbReference type="SMR" id="A0A1U8FFJ8"/>
<dbReference type="PANTHER" id="PTHR31422:SF56">
    <property type="entry name" value="MYOSIN-BINDING PROTEIN 7-LIKE"/>
    <property type="match status" value="1"/>
</dbReference>
<evidence type="ECO:0000256" key="5">
    <source>
        <dbReference type="SAM" id="Coils"/>
    </source>
</evidence>
<dbReference type="EMBL" id="AYRZ02000010">
    <property type="protein sequence ID" value="PHT71231.1"/>
    <property type="molecule type" value="Genomic_DNA"/>
</dbReference>
<feature type="transmembrane region" description="Helical" evidence="7">
    <location>
        <begin position="455"/>
        <end position="474"/>
    </location>
</feature>
<evidence type="ECO:0000256" key="1">
    <source>
        <dbReference type="ARBA" id="ARBA00004370"/>
    </source>
</evidence>
<name>A0A1U8FFJ8_CAPAN</name>
<keyword evidence="5" id="KW-0175">Coiled coil</keyword>
<evidence type="ECO:0000313" key="10">
    <source>
        <dbReference type="Proteomes" id="UP000222542"/>
    </source>
</evidence>
<reference evidence="9 10" key="1">
    <citation type="journal article" date="2014" name="Nat. Genet.">
        <title>Genome sequence of the hot pepper provides insights into the evolution of pungency in Capsicum species.</title>
        <authorList>
            <person name="Kim S."/>
            <person name="Park M."/>
            <person name="Yeom S.I."/>
            <person name="Kim Y.M."/>
            <person name="Lee J.M."/>
            <person name="Lee H.A."/>
            <person name="Seo E."/>
            <person name="Choi J."/>
            <person name="Cheong K."/>
            <person name="Kim K.T."/>
            <person name="Jung K."/>
            <person name="Lee G.W."/>
            <person name="Oh S.K."/>
            <person name="Bae C."/>
            <person name="Kim S.B."/>
            <person name="Lee H.Y."/>
            <person name="Kim S.Y."/>
            <person name="Kim M.S."/>
            <person name="Kang B.C."/>
            <person name="Jo Y.D."/>
            <person name="Yang H.B."/>
            <person name="Jeong H.J."/>
            <person name="Kang W.H."/>
            <person name="Kwon J.K."/>
            <person name="Shin C."/>
            <person name="Lim J.Y."/>
            <person name="Park J.H."/>
            <person name="Huh J.H."/>
            <person name="Kim J.S."/>
            <person name="Kim B.D."/>
            <person name="Cohen O."/>
            <person name="Paran I."/>
            <person name="Suh M.C."/>
            <person name="Lee S.B."/>
            <person name="Kim Y.K."/>
            <person name="Shin Y."/>
            <person name="Noh S.J."/>
            <person name="Park J."/>
            <person name="Seo Y.S."/>
            <person name="Kwon S.Y."/>
            <person name="Kim H.A."/>
            <person name="Park J.M."/>
            <person name="Kim H.J."/>
            <person name="Choi S.B."/>
            <person name="Bosland P.W."/>
            <person name="Reeves G."/>
            <person name="Jo S.H."/>
            <person name="Lee B.W."/>
            <person name="Cho H.T."/>
            <person name="Choi H.S."/>
            <person name="Lee M.S."/>
            <person name="Yu Y."/>
            <person name="Do Choi Y."/>
            <person name="Park B.S."/>
            <person name="van Deynze A."/>
            <person name="Ashrafi H."/>
            <person name="Hill T."/>
            <person name="Kim W.T."/>
            <person name="Pai H.S."/>
            <person name="Ahn H.K."/>
            <person name="Yeam I."/>
            <person name="Giovannoni J.J."/>
            <person name="Rose J.K."/>
            <person name="Sorensen I."/>
            <person name="Lee S.J."/>
            <person name="Kim R.W."/>
            <person name="Choi I.Y."/>
            <person name="Choi B.S."/>
            <person name="Lim J.S."/>
            <person name="Lee Y.H."/>
            <person name="Choi D."/>
        </authorList>
    </citation>
    <scope>NUCLEOTIDE SEQUENCE [LARGE SCALE GENOMIC DNA]</scope>
    <source>
        <strain evidence="10">cv. CM334</strain>
    </source>
</reference>
<dbReference type="PANTHER" id="PTHR31422">
    <property type="entry name" value="BNAANNG28530D PROTEIN"/>
    <property type="match status" value="1"/>
</dbReference>
<evidence type="ECO:0000313" key="9">
    <source>
        <dbReference type="EMBL" id="PHT71231.1"/>
    </source>
</evidence>
<dbReference type="Pfam" id="PF04576">
    <property type="entry name" value="Zein-binding"/>
    <property type="match status" value="1"/>
</dbReference>
<proteinExistence type="predicted"/>
<evidence type="ECO:0000256" key="6">
    <source>
        <dbReference type="SAM" id="MobiDB-lite"/>
    </source>
</evidence>
<protein>
    <submittedName>
        <fullName evidence="9">Myosin-binding protein 7</fullName>
    </submittedName>
</protein>
<dbReference type="KEGG" id="cann:107854591"/>
<dbReference type="GO" id="GO:0016020">
    <property type="term" value="C:membrane"/>
    <property type="evidence" value="ECO:0007669"/>
    <property type="project" value="UniProtKB-SubCell"/>
</dbReference>
<dbReference type="PROSITE" id="PS51775">
    <property type="entry name" value="GTD_BINDING"/>
    <property type="match status" value="1"/>
</dbReference>
<accession>A0A1U8FFJ8</accession>